<dbReference type="Pfam" id="PF18458">
    <property type="entry name" value="XPB_DRD"/>
    <property type="match status" value="1"/>
</dbReference>
<protein>
    <recommendedName>
        <fullName evidence="8">DNA 3'-5' helicase</fullName>
        <ecNumber evidence="8">5.6.2.4</ecNumber>
    </recommendedName>
</protein>
<comment type="catalytic activity">
    <reaction evidence="7">
        <text>Couples ATP hydrolysis with the unwinding of duplex DNA by translocating in the 3'-5' direction.</text>
        <dbReference type="EC" id="5.6.2.4"/>
    </reaction>
</comment>
<evidence type="ECO:0000256" key="7">
    <source>
        <dbReference type="ARBA" id="ARBA00034617"/>
    </source>
</evidence>
<evidence type="ECO:0000256" key="4">
    <source>
        <dbReference type="ARBA" id="ARBA00022806"/>
    </source>
</evidence>
<dbReference type="PANTHER" id="PTHR11274">
    <property type="entry name" value="RAD25/XP-B DNA REPAIR HELICASE"/>
    <property type="match status" value="1"/>
</dbReference>
<keyword evidence="6" id="KW-0413">Isomerase</keyword>
<evidence type="ECO:0000259" key="10">
    <source>
        <dbReference type="PROSITE" id="PS51192"/>
    </source>
</evidence>
<keyword evidence="2" id="KW-0547">Nucleotide-binding</keyword>
<dbReference type="InterPro" id="IPR001650">
    <property type="entry name" value="Helicase_C-like"/>
</dbReference>
<evidence type="ECO:0000313" key="12">
    <source>
        <dbReference type="EMBL" id="SNQ61066.1"/>
    </source>
</evidence>
<dbReference type="RefSeq" id="WP_096205673.1">
    <property type="nucleotide sequence ID" value="NZ_FZMP01000145.1"/>
</dbReference>
<dbReference type="InterPro" id="IPR014001">
    <property type="entry name" value="Helicase_ATP-bd"/>
</dbReference>
<dbReference type="GO" id="GO:0016787">
    <property type="term" value="F:hydrolase activity"/>
    <property type="evidence" value="ECO:0007669"/>
    <property type="project" value="UniProtKB-KW"/>
</dbReference>
<evidence type="ECO:0000256" key="9">
    <source>
        <dbReference type="ARBA" id="ARBA00048988"/>
    </source>
</evidence>
<dbReference type="Pfam" id="PF04851">
    <property type="entry name" value="ResIII"/>
    <property type="match status" value="1"/>
</dbReference>
<organism evidence="12 13">
    <name type="scientific">Candidatus Methanoperedens nitratireducens</name>
    <dbReference type="NCBI Taxonomy" id="1392998"/>
    <lineage>
        <taxon>Archaea</taxon>
        <taxon>Methanobacteriati</taxon>
        <taxon>Methanobacteriota</taxon>
        <taxon>Stenosarchaea group</taxon>
        <taxon>Methanomicrobia</taxon>
        <taxon>Methanosarcinales</taxon>
        <taxon>ANME-2 cluster</taxon>
        <taxon>Candidatus Methanoperedentaceae</taxon>
        <taxon>Candidatus Methanoperedens</taxon>
    </lineage>
</organism>
<dbReference type="InterPro" id="IPR040699">
    <property type="entry name" value="XPB_DRD"/>
</dbReference>
<dbReference type="AlphaFoldDB" id="A0A284VP43"/>
<evidence type="ECO:0000256" key="8">
    <source>
        <dbReference type="ARBA" id="ARBA00034808"/>
    </source>
</evidence>
<evidence type="ECO:0000313" key="13">
    <source>
        <dbReference type="Proteomes" id="UP000218615"/>
    </source>
</evidence>
<dbReference type="CDD" id="cd18789">
    <property type="entry name" value="SF2_C_XPB"/>
    <property type="match status" value="1"/>
</dbReference>
<keyword evidence="5" id="KW-0067">ATP-binding</keyword>
<comment type="similarity">
    <text evidence="1">Belongs to the helicase family. RAD25/XPB subfamily.</text>
</comment>
<dbReference type="Pfam" id="PF16203">
    <property type="entry name" value="ERCC3_RAD25_C"/>
    <property type="match status" value="1"/>
</dbReference>
<evidence type="ECO:0000256" key="1">
    <source>
        <dbReference type="ARBA" id="ARBA00006637"/>
    </source>
</evidence>
<dbReference type="InterPro" id="IPR032438">
    <property type="entry name" value="ERCC3_RAD25_C"/>
</dbReference>
<dbReference type="EC" id="5.6.2.4" evidence="8"/>
<feature type="domain" description="Helicase C-terminal" evidence="11">
    <location>
        <begin position="313"/>
        <end position="445"/>
    </location>
</feature>
<dbReference type="InterPro" id="IPR006935">
    <property type="entry name" value="Helicase/UvrB_N"/>
</dbReference>
<dbReference type="PROSITE" id="PS51194">
    <property type="entry name" value="HELICASE_CTER"/>
    <property type="match status" value="1"/>
</dbReference>
<dbReference type="CDD" id="cd17926">
    <property type="entry name" value="DEXHc_RE"/>
    <property type="match status" value="1"/>
</dbReference>
<dbReference type="EMBL" id="FZMP01000145">
    <property type="protein sequence ID" value="SNQ61066.1"/>
    <property type="molecule type" value="Genomic_DNA"/>
</dbReference>
<dbReference type="GO" id="GO:0043138">
    <property type="term" value="F:3'-5' DNA helicase activity"/>
    <property type="evidence" value="ECO:0007669"/>
    <property type="project" value="UniProtKB-EC"/>
</dbReference>
<dbReference type="PANTHER" id="PTHR11274:SF0">
    <property type="entry name" value="GENERAL TRANSCRIPTION AND DNA REPAIR FACTOR IIH HELICASE SUBUNIT XPB"/>
    <property type="match status" value="1"/>
</dbReference>
<dbReference type="Gene3D" id="6.10.140.1180">
    <property type="match status" value="1"/>
</dbReference>
<keyword evidence="4 12" id="KW-0347">Helicase</keyword>
<dbReference type="PROSITE" id="PS51192">
    <property type="entry name" value="HELICASE_ATP_BIND_1"/>
    <property type="match status" value="1"/>
</dbReference>
<dbReference type="SUPFAM" id="SSF52540">
    <property type="entry name" value="P-loop containing nucleoside triphosphate hydrolases"/>
    <property type="match status" value="2"/>
</dbReference>
<feature type="domain" description="Helicase ATP-binding" evidence="10">
    <location>
        <begin position="79"/>
        <end position="223"/>
    </location>
</feature>
<proteinExistence type="inferred from homology"/>
<name>A0A284VP43_9EURY</name>
<accession>A0A284VP43</accession>
<keyword evidence="13" id="KW-1185">Reference proteome</keyword>
<evidence type="ECO:0000256" key="3">
    <source>
        <dbReference type="ARBA" id="ARBA00022801"/>
    </source>
</evidence>
<keyword evidence="3" id="KW-0378">Hydrolase</keyword>
<evidence type="ECO:0000256" key="5">
    <source>
        <dbReference type="ARBA" id="ARBA00022840"/>
    </source>
</evidence>
<dbReference type="InterPro" id="IPR050615">
    <property type="entry name" value="ATP-dep_DNA_Helicase"/>
</dbReference>
<dbReference type="Proteomes" id="UP000218615">
    <property type="component" value="Unassembled WGS sequence"/>
</dbReference>
<dbReference type="SMART" id="SM00487">
    <property type="entry name" value="DEXDc"/>
    <property type="match status" value="1"/>
</dbReference>
<dbReference type="GO" id="GO:0003677">
    <property type="term" value="F:DNA binding"/>
    <property type="evidence" value="ECO:0007669"/>
    <property type="project" value="InterPro"/>
</dbReference>
<reference evidence="13" key="1">
    <citation type="submission" date="2017-06" db="EMBL/GenBank/DDBJ databases">
        <authorList>
            <person name="Cremers G."/>
        </authorList>
    </citation>
    <scope>NUCLEOTIDE SEQUENCE [LARGE SCALE GENOMIC DNA]</scope>
</reference>
<dbReference type="Gene3D" id="3.40.1170.30">
    <property type="match status" value="1"/>
</dbReference>
<gene>
    <name evidence="12" type="ORF">MNV_2290007</name>
</gene>
<evidence type="ECO:0000256" key="2">
    <source>
        <dbReference type="ARBA" id="ARBA00022741"/>
    </source>
</evidence>
<dbReference type="GO" id="GO:0005524">
    <property type="term" value="F:ATP binding"/>
    <property type="evidence" value="ECO:0007669"/>
    <property type="project" value="UniProtKB-KW"/>
</dbReference>
<dbReference type="InterPro" id="IPR027417">
    <property type="entry name" value="P-loop_NTPase"/>
</dbReference>
<evidence type="ECO:0000256" key="6">
    <source>
        <dbReference type="ARBA" id="ARBA00023235"/>
    </source>
</evidence>
<comment type="catalytic activity">
    <reaction evidence="9">
        <text>ATP + H2O = ADP + phosphate + H(+)</text>
        <dbReference type="Rhea" id="RHEA:13065"/>
        <dbReference type="ChEBI" id="CHEBI:15377"/>
        <dbReference type="ChEBI" id="CHEBI:15378"/>
        <dbReference type="ChEBI" id="CHEBI:30616"/>
        <dbReference type="ChEBI" id="CHEBI:43474"/>
        <dbReference type="ChEBI" id="CHEBI:456216"/>
        <dbReference type="EC" id="5.6.2.4"/>
    </reaction>
</comment>
<dbReference type="Gene3D" id="3.40.50.300">
    <property type="entry name" value="P-loop containing nucleotide triphosphate hydrolases"/>
    <property type="match status" value="2"/>
</dbReference>
<evidence type="ECO:0000259" key="11">
    <source>
        <dbReference type="PROSITE" id="PS51194"/>
    </source>
</evidence>
<sequence length="445" mass="50614">MQLTFNRGTIAISGNMRIPNSTWDERSGTFKAMALHYKDIIDYLKNSGIEFTDNVLDLLPCPDLHSNIILRDYQKQALDAWILNGQRGVLTLPTGSGKTIIGMKAICLLNTPTIVIVPTLDLLDQWRTKLKEEFKIEVGMLGGGEHDIKALTVSTYDSAYIHAEKLGNKFGLIIFDEVHHLPAESFKQIAEMFASPFRMGLTATYEREDGSHRELNRLMGGKVFETKIRELAGEYLSPFKIQKIVVELTAEEQKEYDLNHGTFTDYLRKNNITIRTPLDFQKIVIRSGRDPDARKALLARNKARDIALNSVSKIEKFSEILKKHKEGRLFVFTEHNKLVHMISKRFLIPAITYRTATRERSYILDRFRSGIYRAVVTSRVLDEGIDVPEADVGVVLSGTGSERAFIQRLGRILRKKEGKEAILYEIVSGETSEINTARRRNKAIR</sequence>
<dbReference type="SMART" id="SM00490">
    <property type="entry name" value="HELICc"/>
    <property type="match status" value="1"/>
</dbReference>